<feature type="region of interest" description="Disordered" evidence="1">
    <location>
        <begin position="94"/>
        <end position="131"/>
    </location>
</feature>
<proteinExistence type="predicted"/>
<dbReference type="AlphaFoldDB" id="A0A1E3HZ77"/>
<feature type="compositionally biased region" description="Polar residues" evidence="1">
    <location>
        <begin position="94"/>
        <end position="114"/>
    </location>
</feature>
<dbReference type="GeneID" id="30153267"/>
<organism evidence="2 3">
    <name type="scientific">Cryptococcus amylolentus CBS 6039</name>
    <dbReference type="NCBI Taxonomy" id="1295533"/>
    <lineage>
        <taxon>Eukaryota</taxon>
        <taxon>Fungi</taxon>
        <taxon>Dikarya</taxon>
        <taxon>Basidiomycota</taxon>
        <taxon>Agaricomycotina</taxon>
        <taxon>Tremellomycetes</taxon>
        <taxon>Tremellales</taxon>
        <taxon>Cryptococcaceae</taxon>
        <taxon>Cryptococcus</taxon>
    </lineage>
</organism>
<comment type="caution">
    <text evidence="2">The sequence shown here is derived from an EMBL/GenBank/DDBJ whole genome shotgun (WGS) entry which is preliminary data.</text>
</comment>
<gene>
    <name evidence="2" type="ORF">L202_01958</name>
</gene>
<name>A0A1E3HZ77_9TREE</name>
<dbReference type="RefSeq" id="XP_018995857.1">
    <property type="nucleotide sequence ID" value="XM_019135454.1"/>
</dbReference>
<sequence>MPPDHAAPLPLVSQQEGIPESYNHDFFQYDDLHLMNASFPVDGSALNDFNEFDNFDNWGQVAPAWQLETADDGQGAHMDGPSSVQSSAMVQGLPTSAGSIHSNLKVSEGTTHQTAPEEEEGCDDDTEDADWNAKEDELDNRLEMARIKRKNLPLIQCDHDLING</sequence>
<dbReference type="Proteomes" id="UP000094065">
    <property type="component" value="Unassembled WGS sequence"/>
</dbReference>
<evidence type="ECO:0000313" key="2">
    <source>
        <dbReference type="EMBL" id="ODN81538.1"/>
    </source>
</evidence>
<feature type="compositionally biased region" description="Acidic residues" evidence="1">
    <location>
        <begin position="116"/>
        <end position="130"/>
    </location>
</feature>
<evidence type="ECO:0000313" key="3">
    <source>
        <dbReference type="Proteomes" id="UP000094065"/>
    </source>
</evidence>
<keyword evidence="3" id="KW-1185">Reference proteome</keyword>
<reference evidence="2 3" key="1">
    <citation type="submission" date="2016-06" db="EMBL/GenBank/DDBJ databases">
        <title>Evolution of pathogenesis and genome organization in the Tremellales.</title>
        <authorList>
            <person name="Cuomo C."/>
            <person name="Litvintseva A."/>
            <person name="Heitman J."/>
            <person name="Chen Y."/>
            <person name="Sun S."/>
            <person name="Springer D."/>
            <person name="Dromer F."/>
            <person name="Young S."/>
            <person name="Zeng Q."/>
            <person name="Chapman S."/>
            <person name="Gujja S."/>
            <person name="Saif S."/>
            <person name="Birren B."/>
        </authorList>
    </citation>
    <scope>NUCLEOTIDE SEQUENCE [LARGE SCALE GENOMIC DNA]</scope>
    <source>
        <strain evidence="2 3">CBS 6039</strain>
    </source>
</reference>
<dbReference type="EMBL" id="AWGJ01000003">
    <property type="protein sequence ID" value="ODN81538.1"/>
    <property type="molecule type" value="Genomic_DNA"/>
</dbReference>
<dbReference type="OrthoDB" id="10404789at2759"/>
<evidence type="ECO:0000256" key="1">
    <source>
        <dbReference type="SAM" id="MobiDB-lite"/>
    </source>
</evidence>
<accession>A0A1E3HZ77</accession>
<protein>
    <submittedName>
        <fullName evidence="2">Uncharacterized protein</fullName>
    </submittedName>
</protein>